<evidence type="ECO:0000313" key="4">
    <source>
        <dbReference type="EMBL" id="CAD9000789.1"/>
    </source>
</evidence>
<evidence type="ECO:0000259" key="3">
    <source>
        <dbReference type="Pfam" id="PF03109"/>
    </source>
</evidence>
<proteinExistence type="inferred from homology"/>
<dbReference type="CDD" id="cd05121">
    <property type="entry name" value="ABC1_ADCK3-like"/>
    <property type="match status" value="1"/>
</dbReference>
<feature type="transmembrane region" description="Helical" evidence="2">
    <location>
        <begin position="29"/>
        <end position="48"/>
    </location>
</feature>
<name>A0A7S1I4E1_9EUGL</name>
<keyword evidence="2" id="KW-0812">Transmembrane</keyword>
<sequence length="910" mass="98699">MSAPAVFDSQGAWGDSQASQGFLSRDFSAWLNIMAIPLATLAVVALFLRRPHTQAPQLAYSGVGFGEPRDQPSMDVNIELPTFLQAAQASPGAPTKPKSASGASRPGIPLTGAGAIASAATIAAQEVSKAVSKKTIQAPELDKSFIAIDGDEDRVGKVDEFGLPLVYDKTLIQQYWEEQGGALQDRWNEFLATTVPFLTRIVALGISGGSEAISAQSASLAKDARQNIERLGPTYIKMGQMLSVRPDVLPQEALDELAILQDSVKAFPTETAIAQIESELGKPLGDLFTEISEEPVAAASLAQVYKAVTLDGRTVAVKVQRPGVLELVSKDLYVLRRAAEVYQGLIERFAPQQRTDYIALLNEWAVGFYTELDFTNEGRNQIRLKKSLLENGITNVYVPEVYMDLCSRRILVTEWIDGTKLSLLPDDEIRELVGIGQEAFLMQLLQIGFFHSDPHPGNLMKMHDSSKGRLALLDCGLMAEIGQEDMDTMVSSIIHLSNKDYKSLVDDFIKLQILPEDCNRAIVEPLMDKALTPYVKGGGAKVYEEELKKMYGMDGSANATVGGFQQMTNDVLTVLNDIPFSIPPYMALLARAVVTLEGIALKGNPNYGIVTEAYPFVARKLLREDRPEIQSALAELLYGGTVNGGQIKTTRLAVVLNSAMGVVARTGGAFVDFDTIPDESVGVKEGLHYLLSPSASSLRTLIEDEAVTAADLLLRQLARRGFRRIENTLAPPSFLRFLPNPTQTATPLLLPTASGTPVPAFLAPSAVFNNIAPSLTQEEEVYAISLVDLAKGLLGEDVAKILTGDAIDQPQVVARLLLSILTTGRAIENDDVQRVVDQVQQWAEQGQAGAPAGNEQLAELQEALDSLGPEERQVLQDTAQRLFDKLWQRVLDRTEGLLPNRPSSPAPALV</sequence>
<evidence type="ECO:0000256" key="1">
    <source>
        <dbReference type="ARBA" id="ARBA00009670"/>
    </source>
</evidence>
<gene>
    <name evidence="4" type="ORF">EGYM00392_LOCUS11863</name>
</gene>
<evidence type="ECO:0000256" key="2">
    <source>
        <dbReference type="SAM" id="Phobius"/>
    </source>
</evidence>
<dbReference type="PANTHER" id="PTHR10566">
    <property type="entry name" value="CHAPERONE-ACTIVITY OF BC1 COMPLEX CABC1 -RELATED"/>
    <property type="match status" value="1"/>
</dbReference>
<dbReference type="AlphaFoldDB" id="A0A7S1I4E1"/>
<keyword evidence="2" id="KW-0472">Membrane</keyword>
<feature type="domain" description="ABC1 atypical kinase-like" evidence="3">
    <location>
        <begin position="260"/>
        <end position="505"/>
    </location>
</feature>
<dbReference type="InterPro" id="IPR011009">
    <property type="entry name" value="Kinase-like_dom_sf"/>
</dbReference>
<accession>A0A7S1I4E1</accession>
<dbReference type="InterPro" id="IPR050154">
    <property type="entry name" value="UbiB_kinase"/>
</dbReference>
<keyword evidence="2" id="KW-1133">Transmembrane helix</keyword>
<dbReference type="InterPro" id="IPR004147">
    <property type="entry name" value="ABC1_dom"/>
</dbReference>
<comment type="similarity">
    <text evidence="1">Belongs to the protein kinase superfamily. ADCK protein kinase family.</text>
</comment>
<reference evidence="4" key="1">
    <citation type="submission" date="2021-01" db="EMBL/GenBank/DDBJ databases">
        <authorList>
            <person name="Corre E."/>
            <person name="Pelletier E."/>
            <person name="Niang G."/>
            <person name="Scheremetjew M."/>
            <person name="Finn R."/>
            <person name="Kale V."/>
            <person name="Holt S."/>
            <person name="Cochrane G."/>
            <person name="Meng A."/>
            <person name="Brown T."/>
            <person name="Cohen L."/>
        </authorList>
    </citation>
    <scope>NUCLEOTIDE SEQUENCE</scope>
    <source>
        <strain evidence="4">NIES-381</strain>
    </source>
</reference>
<dbReference type="EMBL" id="HBGA01033002">
    <property type="protein sequence ID" value="CAD9000789.1"/>
    <property type="molecule type" value="Transcribed_RNA"/>
</dbReference>
<organism evidence="4">
    <name type="scientific">Eutreptiella gymnastica</name>
    <dbReference type="NCBI Taxonomy" id="73025"/>
    <lineage>
        <taxon>Eukaryota</taxon>
        <taxon>Discoba</taxon>
        <taxon>Euglenozoa</taxon>
        <taxon>Euglenida</taxon>
        <taxon>Spirocuta</taxon>
        <taxon>Euglenophyceae</taxon>
        <taxon>Eutreptiales</taxon>
        <taxon>Eutreptiaceae</taxon>
        <taxon>Eutreptiella</taxon>
    </lineage>
</organism>
<dbReference type="PANTHER" id="PTHR10566:SF121">
    <property type="entry name" value="PROTEIN KINASE DOMAIN-CONTAINING PROTEIN"/>
    <property type="match status" value="1"/>
</dbReference>
<dbReference type="SUPFAM" id="SSF56112">
    <property type="entry name" value="Protein kinase-like (PK-like)"/>
    <property type="match status" value="1"/>
</dbReference>
<dbReference type="Pfam" id="PF03109">
    <property type="entry name" value="ABC1"/>
    <property type="match status" value="1"/>
</dbReference>
<protein>
    <recommendedName>
        <fullName evidence="3">ABC1 atypical kinase-like domain-containing protein</fullName>
    </recommendedName>
</protein>